<dbReference type="Gene3D" id="3.40.30.10">
    <property type="entry name" value="Glutaredoxin"/>
    <property type="match status" value="1"/>
</dbReference>
<proteinExistence type="predicted"/>
<accession>A0A917ZC12</accession>
<evidence type="ECO:0000313" key="2">
    <source>
        <dbReference type="Proteomes" id="UP000646523"/>
    </source>
</evidence>
<dbReference type="SUPFAM" id="SSF52833">
    <property type="entry name" value="Thioredoxin-like"/>
    <property type="match status" value="1"/>
</dbReference>
<protein>
    <recommendedName>
        <fullName evidence="3">Disulfide bond formation protein DsbA</fullName>
    </recommendedName>
</protein>
<keyword evidence="2" id="KW-1185">Reference proteome</keyword>
<name>A0A917ZC12_9ACTN</name>
<dbReference type="Pfam" id="PF22234">
    <property type="entry name" value="Rv2466c-like"/>
    <property type="match status" value="1"/>
</dbReference>
<evidence type="ECO:0008006" key="3">
    <source>
        <dbReference type="Google" id="ProtNLM"/>
    </source>
</evidence>
<dbReference type="InterPro" id="IPR036249">
    <property type="entry name" value="Thioredoxin-like_sf"/>
</dbReference>
<dbReference type="InterPro" id="IPR053977">
    <property type="entry name" value="Rv2466c-like"/>
</dbReference>
<organism evidence="1 2">
    <name type="scientific">Nonomuraea cavernae</name>
    <dbReference type="NCBI Taxonomy" id="2045107"/>
    <lineage>
        <taxon>Bacteria</taxon>
        <taxon>Bacillati</taxon>
        <taxon>Actinomycetota</taxon>
        <taxon>Actinomycetes</taxon>
        <taxon>Streptosporangiales</taxon>
        <taxon>Streptosporangiaceae</taxon>
        <taxon>Nonomuraea</taxon>
    </lineage>
</organism>
<evidence type="ECO:0000313" key="1">
    <source>
        <dbReference type="EMBL" id="GGO78697.1"/>
    </source>
</evidence>
<dbReference type="AlphaFoldDB" id="A0A917ZC12"/>
<reference evidence="1" key="2">
    <citation type="submission" date="2020-09" db="EMBL/GenBank/DDBJ databases">
        <authorList>
            <person name="Sun Q."/>
            <person name="Zhou Y."/>
        </authorList>
    </citation>
    <scope>NUCLEOTIDE SEQUENCE</scope>
    <source>
        <strain evidence="1">CGMCC 4.7368</strain>
    </source>
</reference>
<sequence length="200" mass="22261">MDLWFDPFCPFAWLTSRWLLEVEKVRPIEARWHIMSLTVLNEGKDVDEAYREGIAKAIEPVRVITAAAAKYGESVIGPLYTEIGTRLHNEGRNKQPGQLRAVLGESLAAVGLDPELVAAADSEEFDAAVRESHNTGIDLVGQEVGTPVIRVGRNAFFGPVITRVPRGEEAGRLWDGVLLVTAFEDFFEIKRSRTRPLTFD</sequence>
<dbReference type="EMBL" id="BMNH01000026">
    <property type="protein sequence ID" value="GGO78697.1"/>
    <property type="molecule type" value="Genomic_DNA"/>
</dbReference>
<comment type="caution">
    <text evidence="1">The sequence shown here is derived from an EMBL/GenBank/DDBJ whole genome shotgun (WGS) entry which is preliminary data.</text>
</comment>
<reference evidence="1" key="1">
    <citation type="journal article" date="2014" name="Int. J. Syst. Evol. Microbiol.">
        <title>Complete genome sequence of Corynebacterium casei LMG S-19264T (=DSM 44701T), isolated from a smear-ripened cheese.</title>
        <authorList>
            <consortium name="US DOE Joint Genome Institute (JGI-PGF)"/>
            <person name="Walter F."/>
            <person name="Albersmeier A."/>
            <person name="Kalinowski J."/>
            <person name="Ruckert C."/>
        </authorList>
    </citation>
    <scope>NUCLEOTIDE SEQUENCE</scope>
    <source>
        <strain evidence="1">CGMCC 4.7368</strain>
    </source>
</reference>
<dbReference type="Proteomes" id="UP000646523">
    <property type="component" value="Unassembled WGS sequence"/>
</dbReference>
<gene>
    <name evidence="1" type="ORF">GCM10012289_61270</name>
</gene>